<dbReference type="RefSeq" id="WP_117955599.1">
    <property type="nucleotide sequence ID" value="NZ_QRAN01000014.1"/>
</dbReference>
<dbReference type="OrthoDB" id="4378831at2"/>
<dbReference type="PANTHER" id="PTHR33840:SF1">
    <property type="entry name" value="TLE1 PHOSPHOLIPASE DOMAIN-CONTAINING PROTEIN"/>
    <property type="match status" value="1"/>
</dbReference>
<dbReference type="InterPro" id="IPR018712">
    <property type="entry name" value="Tle1-like_cat"/>
</dbReference>
<comment type="caution">
    <text evidence="3">The sequence shown here is derived from an EMBL/GenBank/DDBJ whole genome shotgun (WGS) entry which is preliminary data.</text>
</comment>
<evidence type="ECO:0000256" key="1">
    <source>
        <dbReference type="SAM" id="MobiDB-lite"/>
    </source>
</evidence>
<accession>A0A3L7DXK6</accession>
<proteinExistence type="predicted"/>
<reference evidence="3 4" key="1">
    <citation type="submission" date="2018-07" db="EMBL/GenBank/DDBJ databases">
        <title>Halioglobus sp. genome submission.</title>
        <authorList>
            <person name="Ye M.-Q."/>
            <person name="Du Z.-J."/>
        </authorList>
    </citation>
    <scope>NUCLEOTIDE SEQUENCE [LARGE SCALE GENOMIC DNA]</scope>
    <source>
        <strain evidence="3 4">U0301</strain>
    </source>
</reference>
<dbReference type="InterPro" id="IPR029058">
    <property type="entry name" value="AB_hydrolase_fold"/>
</dbReference>
<evidence type="ECO:0000313" key="3">
    <source>
        <dbReference type="EMBL" id="RLQ21329.1"/>
    </source>
</evidence>
<dbReference type="AlphaFoldDB" id="A0A3L7DXK6"/>
<evidence type="ECO:0000313" key="4">
    <source>
        <dbReference type="Proteomes" id="UP000265509"/>
    </source>
</evidence>
<gene>
    <name evidence="3" type="ORF">DWB85_13595</name>
</gene>
<protein>
    <submittedName>
        <fullName evidence="3">DUF2235 domain-containing protein</fullName>
    </submittedName>
</protein>
<dbReference type="EMBL" id="QRAN01000014">
    <property type="protein sequence ID" value="RLQ21329.1"/>
    <property type="molecule type" value="Genomic_DNA"/>
</dbReference>
<dbReference type="PANTHER" id="PTHR33840">
    <property type="match status" value="1"/>
</dbReference>
<sequence>MEAENKRIVVCADGTWNDPEDEHPTNVLRVARAVSPVADDGRKQVVFYDWGVGSYYATVRGGAAGLGIMKNIQDGYRFIVQNYHPGDEIFLFGFSRGAYTVRCLCGMLNNCGVVTRQHAERIPEAFDFYKNSKARPGSREARDWRRKYSHGPDRGTVDFIGVWDTVGALGVPTRVLAFMDERDLFFDRDIGSNVRVARHAVSIDERRADFKPTLWGDKSAVDIRQVWFAGVHADVGGGYGPDKGGKMLSDIPLAWMAGQATAAGLQLEPHLVRKSALDTSAAKHRSYKSYWKVLGREQREIPDSAILHRSVFRRYESGEDQPPPLRDWLQRRQGDWGQLEN</sequence>
<keyword evidence="4" id="KW-1185">Reference proteome</keyword>
<name>A0A3L7DXK6_9GAMM</name>
<dbReference type="Proteomes" id="UP000265509">
    <property type="component" value="Unassembled WGS sequence"/>
</dbReference>
<organism evidence="3 4">
    <name type="scientific">Seongchinamella sediminis</name>
    <dbReference type="NCBI Taxonomy" id="2283635"/>
    <lineage>
        <taxon>Bacteria</taxon>
        <taxon>Pseudomonadati</taxon>
        <taxon>Pseudomonadota</taxon>
        <taxon>Gammaproteobacteria</taxon>
        <taxon>Cellvibrionales</taxon>
        <taxon>Halieaceae</taxon>
        <taxon>Seongchinamella</taxon>
    </lineage>
</organism>
<dbReference type="Pfam" id="PF09994">
    <property type="entry name" value="T6SS_Tle1-like_cat"/>
    <property type="match status" value="1"/>
</dbReference>
<feature type="region of interest" description="Disordered" evidence="1">
    <location>
        <begin position="316"/>
        <end position="341"/>
    </location>
</feature>
<dbReference type="SUPFAM" id="SSF53474">
    <property type="entry name" value="alpha/beta-Hydrolases"/>
    <property type="match status" value="1"/>
</dbReference>
<evidence type="ECO:0000259" key="2">
    <source>
        <dbReference type="Pfam" id="PF09994"/>
    </source>
</evidence>
<feature type="domain" description="T6SS Phospholipase effector Tle1-like catalytic" evidence="2">
    <location>
        <begin position="6"/>
        <end position="258"/>
    </location>
</feature>